<evidence type="ECO:0000256" key="1">
    <source>
        <dbReference type="SAM" id="Phobius"/>
    </source>
</evidence>
<reference evidence="2 3" key="1">
    <citation type="submission" date="2020-08" db="EMBL/GenBank/DDBJ databases">
        <title>Genomic Encyclopedia of Archaeal and Bacterial Type Strains, Phase II (KMG-II): from individual species to whole genera.</title>
        <authorList>
            <person name="Goeker M."/>
        </authorList>
    </citation>
    <scope>NUCLEOTIDE SEQUENCE [LARGE SCALE GENOMIC DNA]</scope>
    <source>
        <strain evidence="2 3">DSM 23288</strain>
    </source>
</reference>
<dbReference type="EMBL" id="JACHNU010000001">
    <property type="protein sequence ID" value="MBB4661518.1"/>
    <property type="molecule type" value="Genomic_DNA"/>
</dbReference>
<feature type="transmembrane region" description="Helical" evidence="1">
    <location>
        <begin position="179"/>
        <end position="199"/>
    </location>
</feature>
<feature type="transmembrane region" description="Helical" evidence="1">
    <location>
        <begin position="206"/>
        <end position="222"/>
    </location>
</feature>
<keyword evidence="2" id="KW-0808">Transferase</keyword>
<keyword evidence="3" id="KW-1185">Reference proteome</keyword>
<dbReference type="RefSeq" id="WP_183339741.1">
    <property type="nucleotide sequence ID" value="NZ_JACHNU010000001.1"/>
</dbReference>
<feature type="transmembrane region" description="Helical" evidence="1">
    <location>
        <begin position="407"/>
        <end position="427"/>
    </location>
</feature>
<feature type="transmembrane region" description="Helical" evidence="1">
    <location>
        <begin position="234"/>
        <end position="262"/>
    </location>
</feature>
<sequence>MTRALIAQLRRIPAAARACALIALLNAVVWAVVVPPFQVPDEITHFGYAQYLAETGEPPPAKEGTAQYSDEQQLTLERLGFFGVIGRADQRGIWTTPDDRALRDALASHPSRQGEGGPSSATNQPPLYYALTAAAYWLSPGHDILTRLYAMRLVSALLAALTVLCVFLFVRELLPGTPWAWTVGALAVAFQPTFMFIAAGVHGDNLLFFASAAVLAALARAFRRGLTRRRAVAIALATVVGALGKLTFLAFLPGIALAFLLLLWRAAPDRRRDALASTGIAAAIVAVPVVLYTVINTGVWDRGGGATGGVAVNSSRAISIKERIGYTWQLFLPRVPGMHDQFDYVPLWETWFKGFIGRFGWLDYAFPEWVYGAARAIFAAVGGLALVELVRRIRAIGLARLDWRLPFGAVVAAMAIGLAVAIGWQGIGYRADTGFTFEQARYLLPLLAPYGLIVALAARGAGRRWGPAVGALLVVVAMTHGLFAQLLTISRYYG</sequence>
<dbReference type="Pfam" id="PF09913">
    <property type="entry name" value="DUF2142"/>
    <property type="match status" value="1"/>
</dbReference>
<protein>
    <submittedName>
        <fullName evidence="2">4-amino-4-deoxy-L-arabinose transferase-like glycosyltransferase</fullName>
    </submittedName>
</protein>
<evidence type="ECO:0000313" key="2">
    <source>
        <dbReference type="EMBL" id="MBB4661518.1"/>
    </source>
</evidence>
<organism evidence="2 3">
    <name type="scientific">Conexibacter arvalis</name>
    <dbReference type="NCBI Taxonomy" id="912552"/>
    <lineage>
        <taxon>Bacteria</taxon>
        <taxon>Bacillati</taxon>
        <taxon>Actinomycetota</taxon>
        <taxon>Thermoleophilia</taxon>
        <taxon>Solirubrobacterales</taxon>
        <taxon>Conexibacteraceae</taxon>
        <taxon>Conexibacter</taxon>
    </lineage>
</organism>
<feature type="transmembrane region" description="Helical" evidence="1">
    <location>
        <begin position="274"/>
        <end position="295"/>
    </location>
</feature>
<name>A0A840IBS7_9ACTN</name>
<dbReference type="GO" id="GO:0016740">
    <property type="term" value="F:transferase activity"/>
    <property type="evidence" value="ECO:0007669"/>
    <property type="project" value="UniProtKB-KW"/>
</dbReference>
<feature type="transmembrane region" description="Helical" evidence="1">
    <location>
        <begin position="12"/>
        <end position="33"/>
    </location>
</feature>
<keyword evidence="1" id="KW-0812">Transmembrane</keyword>
<keyword evidence="1" id="KW-1133">Transmembrane helix</keyword>
<feature type="transmembrane region" description="Helical" evidence="1">
    <location>
        <begin position="470"/>
        <end position="493"/>
    </location>
</feature>
<dbReference type="Proteomes" id="UP000585272">
    <property type="component" value="Unassembled WGS sequence"/>
</dbReference>
<proteinExistence type="predicted"/>
<gene>
    <name evidence="2" type="ORF">BDZ31_001091</name>
</gene>
<accession>A0A840IBS7</accession>
<keyword evidence="1" id="KW-0472">Membrane</keyword>
<evidence type="ECO:0000313" key="3">
    <source>
        <dbReference type="Proteomes" id="UP000585272"/>
    </source>
</evidence>
<feature type="transmembrane region" description="Helical" evidence="1">
    <location>
        <begin position="439"/>
        <end position="458"/>
    </location>
</feature>
<dbReference type="AlphaFoldDB" id="A0A840IBS7"/>
<feature type="transmembrane region" description="Helical" evidence="1">
    <location>
        <begin position="153"/>
        <end position="173"/>
    </location>
</feature>
<comment type="caution">
    <text evidence="2">The sequence shown here is derived from an EMBL/GenBank/DDBJ whole genome shotgun (WGS) entry which is preliminary data.</text>
</comment>
<dbReference type="InterPro" id="IPR018674">
    <property type="entry name" value="DUF2142_membrane"/>
</dbReference>